<dbReference type="RefSeq" id="WP_126756571.1">
    <property type="nucleotide sequence ID" value="NZ_PIPQ01000001.1"/>
</dbReference>
<gene>
    <name evidence="4" type="primary">hflD</name>
    <name evidence="5" type="ORF">CWE15_03135</name>
</gene>
<keyword evidence="6" id="KW-1185">Reference proteome</keyword>
<sequence length="217" mass="23877">MTEWQQRVYAIAGIQQAAACVYQLAYQGKIIPQDAATPLINSVLAIDAESVEDIYASEMAEGENRLPLAIGLRIFLEQFAGAPGVKAKQDGPLKHALNILRMEQVLHKNEAAKAELGKGLIQVARQRNDFNMDNYRITESLAGLYSSIISPLAPPIQVPGKPSLLQQPAIQHQIRSLLLAGIRSAVLWRQLGGKKRHFIFNRRSMVDAAKSLLLTTS</sequence>
<dbReference type="PANTHER" id="PTHR38100:SF1">
    <property type="entry name" value="HIGH FREQUENCY LYSOGENIZATION PROTEIN HFLD"/>
    <property type="match status" value="1"/>
</dbReference>
<proteinExistence type="inferred from homology"/>
<evidence type="ECO:0000313" key="5">
    <source>
        <dbReference type="EMBL" id="RUO44175.1"/>
    </source>
</evidence>
<reference evidence="5 6" key="1">
    <citation type="journal article" date="2011" name="Front. Microbiol.">
        <title>Genomic signatures of strain selection and enhancement in Bacillus atrophaeus var. globigii, a historical biowarfare simulant.</title>
        <authorList>
            <person name="Gibbons H.S."/>
            <person name="Broomall S.M."/>
            <person name="McNew L.A."/>
            <person name="Daligault H."/>
            <person name="Chapman C."/>
            <person name="Bruce D."/>
            <person name="Karavis M."/>
            <person name="Krepps M."/>
            <person name="McGregor P.A."/>
            <person name="Hong C."/>
            <person name="Park K.H."/>
            <person name="Akmal A."/>
            <person name="Feldman A."/>
            <person name="Lin J.S."/>
            <person name="Chang W.E."/>
            <person name="Higgs B.W."/>
            <person name="Demirev P."/>
            <person name="Lindquist J."/>
            <person name="Liem A."/>
            <person name="Fochler E."/>
            <person name="Read T.D."/>
            <person name="Tapia R."/>
            <person name="Johnson S."/>
            <person name="Bishop-Lilly K.A."/>
            <person name="Detter C."/>
            <person name="Han C."/>
            <person name="Sozhamannan S."/>
            <person name="Rosenzweig C.N."/>
            <person name="Skowronski E.W."/>
        </authorList>
    </citation>
    <scope>NUCLEOTIDE SEQUENCE [LARGE SCALE GENOMIC DNA]</scope>
    <source>
        <strain evidence="5 6">AIT1</strain>
    </source>
</reference>
<evidence type="ECO:0000313" key="6">
    <source>
        <dbReference type="Proteomes" id="UP000286976"/>
    </source>
</evidence>
<dbReference type="SUPFAM" id="SSF101322">
    <property type="entry name" value="YcfC-like"/>
    <property type="match status" value="1"/>
</dbReference>
<dbReference type="GO" id="GO:0005737">
    <property type="term" value="C:cytoplasm"/>
    <property type="evidence" value="ECO:0007669"/>
    <property type="project" value="UniProtKB-SubCell"/>
</dbReference>
<organism evidence="5 6">
    <name type="scientific">Aliidiomarina taiwanensis</name>
    <dbReference type="NCBI Taxonomy" id="946228"/>
    <lineage>
        <taxon>Bacteria</taxon>
        <taxon>Pseudomonadati</taxon>
        <taxon>Pseudomonadota</taxon>
        <taxon>Gammaproteobacteria</taxon>
        <taxon>Alteromonadales</taxon>
        <taxon>Idiomarinaceae</taxon>
        <taxon>Aliidiomarina</taxon>
    </lineage>
</organism>
<comment type="similarity">
    <text evidence="4">Belongs to the HflD family.</text>
</comment>
<protein>
    <recommendedName>
        <fullName evidence="4">High frequency lysogenization protein HflD homolog</fullName>
    </recommendedName>
</protein>
<dbReference type="HAMAP" id="MF_00695">
    <property type="entry name" value="HflD_protein"/>
    <property type="match status" value="1"/>
</dbReference>
<dbReference type="InterPro" id="IPR035932">
    <property type="entry name" value="HflD-like_sf"/>
</dbReference>
<keyword evidence="3 4" id="KW-0472">Membrane</keyword>
<comment type="subcellular location">
    <subcellularLocation>
        <location evidence="4">Cytoplasm</location>
    </subcellularLocation>
    <subcellularLocation>
        <location evidence="4">Cell membrane</location>
        <topology evidence="4">Peripheral membrane protein</topology>
        <orientation evidence="4">Cytoplasmic side</orientation>
    </subcellularLocation>
</comment>
<evidence type="ECO:0000256" key="4">
    <source>
        <dbReference type="HAMAP-Rule" id="MF_00695"/>
    </source>
</evidence>
<name>A0A432X9S9_9GAMM</name>
<keyword evidence="1 4" id="KW-1003">Cell membrane</keyword>
<dbReference type="AlphaFoldDB" id="A0A432X9S9"/>
<keyword evidence="2 4" id="KW-0963">Cytoplasm</keyword>
<dbReference type="GO" id="GO:0005886">
    <property type="term" value="C:plasma membrane"/>
    <property type="evidence" value="ECO:0007669"/>
    <property type="project" value="UniProtKB-SubCell"/>
</dbReference>
<dbReference type="PANTHER" id="PTHR38100">
    <property type="entry name" value="HIGH FREQUENCY LYSOGENIZATION PROTEIN HFLD"/>
    <property type="match status" value="1"/>
</dbReference>
<dbReference type="NCBIfam" id="NF001246">
    <property type="entry name" value="PRK00218.1-2"/>
    <property type="match status" value="1"/>
</dbReference>
<evidence type="ECO:0000256" key="1">
    <source>
        <dbReference type="ARBA" id="ARBA00022475"/>
    </source>
</evidence>
<accession>A0A432X9S9</accession>
<evidence type="ECO:0000256" key="2">
    <source>
        <dbReference type="ARBA" id="ARBA00022490"/>
    </source>
</evidence>
<evidence type="ECO:0000256" key="3">
    <source>
        <dbReference type="ARBA" id="ARBA00023136"/>
    </source>
</evidence>
<dbReference type="Gene3D" id="1.10.3890.10">
    <property type="entry name" value="HflD-like"/>
    <property type="match status" value="1"/>
</dbReference>
<dbReference type="Proteomes" id="UP000286976">
    <property type="component" value="Unassembled WGS sequence"/>
</dbReference>
<dbReference type="OrthoDB" id="9788031at2"/>
<dbReference type="EMBL" id="PIPQ01000001">
    <property type="protein sequence ID" value="RUO44175.1"/>
    <property type="molecule type" value="Genomic_DNA"/>
</dbReference>
<dbReference type="Pfam" id="PF04356">
    <property type="entry name" value="DUF489"/>
    <property type="match status" value="1"/>
</dbReference>
<dbReference type="InterPro" id="IPR007451">
    <property type="entry name" value="HflD"/>
</dbReference>
<comment type="caution">
    <text evidence="5">The sequence shown here is derived from an EMBL/GenBank/DDBJ whole genome shotgun (WGS) entry which is preliminary data.</text>
</comment>